<gene>
    <name evidence="4" type="ORF">SBA5_110029</name>
</gene>
<dbReference type="GO" id="GO:0016491">
    <property type="term" value="F:oxidoreductase activity"/>
    <property type="evidence" value="ECO:0007669"/>
    <property type="project" value="UniProtKB-KW"/>
</dbReference>
<dbReference type="FunFam" id="3.40.50.720:FF:000084">
    <property type="entry name" value="Short-chain dehydrogenase reductase"/>
    <property type="match status" value="1"/>
</dbReference>
<dbReference type="Proteomes" id="UP000239735">
    <property type="component" value="Unassembled WGS sequence"/>
</dbReference>
<name>A0A2N9L360_9BACT</name>
<dbReference type="PRINTS" id="PR00080">
    <property type="entry name" value="SDRFAMILY"/>
</dbReference>
<evidence type="ECO:0000256" key="2">
    <source>
        <dbReference type="ARBA" id="ARBA00023002"/>
    </source>
</evidence>
<evidence type="ECO:0000313" key="4">
    <source>
        <dbReference type="EMBL" id="SPE17669.1"/>
    </source>
</evidence>
<evidence type="ECO:0000313" key="5">
    <source>
        <dbReference type="Proteomes" id="UP000239735"/>
    </source>
</evidence>
<feature type="domain" description="Ketoreductase" evidence="3">
    <location>
        <begin position="6"/>
        <end position="185"/>
    </location>
</feature>
<dbReference type="PANTHER" id="PTHR43639">
    <property type="entry name" value="OXIDOREDUCTASE, SHORT-CHAIN DEHYDROGENASE/REDUCTASE FAMILY (AFU_ORTHOLOGUE AFUA_5G02870)"/>
    <property type="match status" value="1"/>
</dbReference>
<dbReference type="PRINTS" id="PR00081">
    <property type="entry name" value="GDHRDH"/>
</dbReference>
<dbReference type="InterPro" id="IPR002347">
    <property type="entry name" value="SDR_fam"/>
</dbReference>
<dbReference type="PANTHER" id="PTHR43639:SF1">
    <property type="entry name" value="SHORT-CHAIN DEHYDROGENASE_REDUCTASE FAMILY PROTEIN"/>
    <property type="match status" value="1"/>
</dbReference>
<dbReference type="EMBL" id="OKRB01000013">
    <property type="protein sequence ID" value="SPE17669.1"/>
    <property type="molecule type" value="Genomic_DNA"/>
</dbReference>
<evidence type="ECO:0000256" key="1">
    <source>
        <dbReference type="ARBA" id="ARBA00006484"/>
    </source>
</evidence>
<organism evidence="4 5">
    <name type="scientific">Candidatus Sulfuritelmatomonas gaucii</name>
    <dbReference type="NCBI Taxonomy" id="2043161"/>
    <lineage>
        <taxon>Bacteria</taxon>
        <taxon>Pseudomonadati</taxon>
        <taxon>Acidobacteriota</taxon>
        <taxon>Terriglobia</taxon>
        <taxon>Terriglobales</taxon>
        <taxon>Acidobacteriaceae</taxon>
        <taxon>Candidatus Sulfuritelmatomonas</taxon>
    </lineage>
</organism>
<dbReference type="AlphaFoldDB" id="A0A2N9L360"/>
<accession>A0A2N9L360</accession>
<dbReference type="CDD" id="cd05233">
    <property type="entry name" value="SDR_c"/>
    <property type="match status" value="1"/>
</dbReference>
<protein>
    <submittedName>
        <fullName evidence="4">Short-chain dehydrogenase/reductase SDR</fullName>
    </submittedName>
</protein>
<dbReference type="SMART" id="SM00822">
    <property type="entry name" value="PKS_KR"/>
    <property type="match status" value="1"/>
</dbReference>
<dbReference type="InterPro" id="IPR036291">
    <property type="entry name" value="NAD(P)-bd_dom_sf"/>
</dbReference>
<proteinExistence type="inferred from homology"/>
<dbReference type="SUPFAM" id="SSF51735">
    <property type="entry name" value="NAD(P)-binding Rossmann-fold domains"/>
    <property type="match status" value="1"/>
</dbReference>
<reference evidence="5" key="1">
    <citation type="submission" date="2018-02" db="EMBL/GenBank/DDBJ databases">
        <authorList>
            <person name="Hausmann B."/>
        </authorList>
    </citation>
    <scope>NUCLEOTIDE SEQUENCE [LARGE SCALE GENOMIC DNA]</scope>
    <source>
        <strain evidence="5">Peat soil MAG SbA5</strain>
    </source>
</reference>
<sequence>MDLHGKVCLVTGGSSGIGASTALRLARKGARVISASRRGSWQARSPLSRESIGLDVHFLKADVSEPEACRSCVDQVARDFGRLDILVHAAGSPVPGGLYEVSDECWMSAFAVHVHSVFHLSKAAAPHMAKQGEGAIILLSSAAGLRGCQGALAYGVVKGALPQFARALARELAQENIRVNCVSPGIIRTPFQDHLTPEQISTNVRNRIPLRREGQPDEVARLIESLIENDFITGENFVIDGGMSMRIV</sequence>
<evidence type="ECO:0000259" key="3">
    <source>
        <dbReference type="SMART" id="SM00822"/>
    </source>
</evidence>
<dbReference type="InterPro" id="IPR057326">
    <property type="entry name" value="KR_dom"/>
</dbReference>
<dbReference type="Pfam" id="PF13561">
    <property type="entry name" value="adh_short_C2"/>
    <property type="match status" value="1"/>
</dbReference>
<keyword evidence="2" id="KW-0560">Oxidoreductase</keyword>
<dbReference type="OrthoDB" id="9803333at2"/>
<dbReference type="Gene3D" id="3.40.50.720">
    <property type="entry name" value="NAD(P)-binding Rossmann-like Domain"/>
    <property type="match status" value="1"/>
</dbReference>
<comment type="similarity">
    <text evidence="1">Belongs to the short-chain dehydrogenases/reductases (SDR) family.</text>
</comment>